<evidence type="ECO:0000256" key="5">
    <source>
        <dbReference type="ARBA" id="ARBA00022840"/>
    </source>
</evidence>
<dbReference type="Proteomes" id="UP001165396">
    <property type="component" value="Unassembled WGS sequence"/>
</dbReference>
<comment type="subcellular location">
    <subcellularLocation>
        <location evidence="1">Cell inner membrane</location>
        <topology evidence="1">Peripheral membrane protein</topology>
    </subcellularLocation>
</comment>
<evidence type="ECO:0000256" key="4">
    <source>
        <dbReference type="ARBA" id="ARBA00022741"/>
    </source>
</evidence>
<dbReference type="Pfam" id="PF08352">
    <property type="entry name" value="oligo_HPY"/>
    <property type="match status" value="2"/>
</dbReference>
<name>A0ABT1YXA4_9RHOB</name>
<evidence type="ECO:0000259" key="6">
    <source>
        <dbReference type="PROSITE" id="PS50893"/>
    </source>
</evidence>
<dbReference type="InterPro" id="IPR017871">
    <property type="entry name" value="ABC_transporter-like_CS"/>
</dbReference>
<keyword evidence="4" id="KW-0547">Nucleotide-binding</keyword>
<dbReference type="InterPro" id="IPR050319">
    <property type="entry name" value="ABC_transp_ATP-bind"/>
</dbReference>
<dbReference type="PANTHER" id="PTHR43776">
    <property type="entry name" value="TRANSPORT ATP-BINDING PROTEIN"/>
    <property type="match status" value="1"/>
</dbReference>
<dbReference type="Pfam" id="PF00005">
    <property type="entry name" value="ABC_tran"/>
    <property type="match status" value="2"/>
</dbReference>
<evidence type="ECO:0000256" key="1">
    <source>
        <dbReference type="ARBA" id="ARBA00004417"/>
    </source>
</evidence>
<evidence type="ECO:0000313" key="8">
    <source>
        <dbReference type="Proteomes" id="UP001165396"/>
    </source>
</evidence>
<dbReference type="GO" id="GO:0005524">
    <property type="term" value="F:ATP binding"/>
    <property type="evidence" value="ECO:0007669"/>
    <property type="project" value="UniProtKB-KW"/>
</dbReference>
<dbReference type="SMART" id="SM00382">
    <property type="entry name" value="AAA"/>
    <property type="match status" value="2"/>
</dbReference>
<feature type="domain" description="ABC transporter" evidence="6">
    <location>
        <begin position="4"/>
        <end position="249"/>
    </location>
</feature>
<evidence type="ECO:0000256" key="2">
    <source>
        <dbReference type="ARBA" id="ARBA00005417"/>
    </source>
</evidence>
<feature type="domain" description="ABC transporter" evidence="6">
    <location>
        <begin position="268"/>
        <end position="518"/>
    </location>
</feature>
<dbReference type="InterPro" id="IPR003593">
    <property type="entry name" value="AAA+_ATPase"/>
</dbReference>
<comment type="similarity">
    <text evidence="2">Belongs to the ABC transporter superfamily.</text>
</comment>
<proteinExistence type="inferred from homology"/>
<dbReference type="InterPro" id="IPR003439">
    <property type="entry name" value="ABC_transporter-like_ATP-bd"/>
</dbReference>
<dbReference type="Gene3D" id="3.40.50.300">
    <property type="entry name" value="P-loop containing nucleotide triphosphate hydrolases"/>
    <property type="match status" value="2"/>
</dbReference>
<protein>
    <submittedName>
        <fullName evidence="7">ABC transporter ATP-binding protein</fullName>
    </submittedName>
</protein>
<dbReference type="SUPFAM" id="SSF52540">
    <property type="entry name" value="P-loop containing nucleoside triphosphate hydrolases"/>
    <property type="match status" value="2"/>
</dbReference>
<reference evidence="7" key="1">
    <citation type="submission" date="2022-07" db="EMBL/GenBank/DDBJ databases">
        <title>Pseudosulfitobacter sp. strain AP-MA-4, whole genome sequence.</title>
        <authorList>
            <person name="Jiang Y."/>
        </authorList>
    </citation>
    <scope>NUCLEOTIDE SEQUENCE</scope>
    <source>
        <strain evidence="7">AP-MA-4</strain>
    </source>
</reference>
<evidence type="ECO:0000313" key="7">
    <source>
        <dbReference type="EMBL" id="MCR8825513.1"/>
    </source>
</evidence>
<sequence length="536" mass="58209">MSLLSVQNLTMGIHNHPVLRDVTFEVARGEVVAITGESGSGKSMTAFSVMGLAPDGSHATGRIMLDDTDLLTRTEAQMCALRGNAIGMVFQEPMTALNPVKTIGDQVAETILIHGAGTRAEAMQTAADTLTRVGLPQDRFPLGRFPHELSGGQRQRVVIAMAIALRPALLIADEPTTALDVTTQAQILKLLAKLAREDDMGLLMITHDLAVVSEMADRIVVMQHGEIVEQGDTAHLLRNMRHPYTKLLFEASSHQVDLPARKSDAPLLKVDHVSRDYRTPRKTVFGAPGTFRAVNDVSFEIKKGERVGLVGESGCGKSTLTRAILGLEDVQSGTITLNGAPVFSAGKANLAVRRNMQVVFQDPYGSFNPRHRVSRLITEPFYLLDNPPKGQARADLIAETLEAVGLSAADADKYPHQFSGGQRQRIAIARALIIRPEIIVFDEAVSALDVSVRAQILDLLADLCRQYELTYLFISHDLSVVRTVTDRVLVMQSGQIVEHGATEQVFSDPQHPYTQTLIAAAPSLPDLTDARDEAAS</sequence>
<dbReference type="InterPro" id="IPR013563">
    <property type="entry name" value="Oligopep_ABC_C"/>
</dbReference>
<dbReference type="PROSITE" id="PS00211">
    <property type="entry name" value="ABC_TRANSPORTER_1"/>
    <property type="match status" value="2"/>
</dbReference>
<dbReference type="EMBL" id="JANKJG010000001">
    <property type="protein sequence ID" value="MCR8825513.1"/>
    <property type="molecule type" value="Genomic_DNA"/>
</dbReference>
<dbReference type="PROSITE" id="PS50893">
    <property type="entry name" value="ABC_TRANSPORTER_2"/>
    <property type="match status" value="2"/>
</dbReference>
<dbReference type="NCBIfam" id="NF007739">
    <property type="entry name" value="PRK10419.1"/>
    <property type="match status" value="2"/>
</dbReference>
<organism evidence="7 8">
    <name type="scientific">Pseudosulfitobacter koreensis</name>
    <dbReference type="NCBI Taxonomy" id="2968472"/>
    <lineage>
        <taxon>Bacteria</taxon>
        <taxon>Pseudomonadati</taxon>
        <taxon>Pseudomonadota</taxon>
        <taxon>Alphaproteobacteria</taxon>
        <taxon>Rhodobacterales</taxon>
        <taxon>Roseobacteraceae</taxon>
        <taxon>Pseudosulfitobacter</taxon>
    </lineage>
</organism>
<dbReference type="CDD" id="cd03257">
    <property type="entry name" value="ABC_NikE_OppD_transporters"/>
    <property type="match status" value="2"/>
</dbReference>
<dbReference type="RefSeq" id="WP_258293181.1">
    <property type="nucleotide sequence ID" value="NZ_JANKJG010000001.1"/>
</dbReference>
<evidence type="ECO:0000256" key="3">
    <source>
        <dbReference type="ARBA" id="ARBA00022448"/>
    </source>
</evidence>
<keyword evidence="3" id="KW-0813">Transport</keyword>
<gene>
    <name evidence="7" type="ORF">NTA49_03075</name>
</gene>
<accession>A0ABT1YXA4</accession>
<keyword evidence="5 7" id="KW-0067">ATP-binding</keyword>
<comment type="caution">
    <text evidence="7">The sequence shown here is derived from an EMBL/GenBank/DDBJ whole genome shotgun (WGS) entry which is preliminary data.</text>
</comment>
<dbReference type="PANTHER" id="PTHR43776:SF7">
    <property type="entry name" value="D,D-DIPEPTIDE TRANSPORT ATP-BINDING PROTEIN DDPF-RELATED"/>
    <property type="match status" value="1"/>
</dbReference>
<keyword evidence="8" id="KW-1185">Reference proteome</keyword>
<dbReference type="NCBIfam" id="NF008453">
    <property type="entry name" value="PRK11308.1"/>
    <property type="match status" value="2"/>
</dbReference>
<dbReference type="InterPro" id="IPR027417">
    <property type="entry name" value="P-loop_NTPase"/>
</dbReference>